<keyword evidence="2" id="KW-1185">Reference proteome</keyword>
<evidence type="ECO:0008006" key="3">
    <source>
        <dbReference type="Google" id="ProtNLM"/>
    </source>
</evidence>
<sequence>MKEYKIVRQRTKFRNTDSEFENELNALAKQGWIVKSSIVMNSSSLFKVILERDKNRSL</sequence>
<dbReference type="Pfam" id="PF13783">
    <property type="entry name" value="DUF4177"/>
    <property type="match status" value="1"/>
</dbReference>
<accession>F0RA11</accession>
<dbReference type="AlphaFoldDB" id="F0RA11"/>
<evidence type="ECO:0000313" key="1">
    <source>
        <dbReference type="EMBL" id="ADY28340.1"/>
    </source>
</evidence>
<dbReference type="Proteomes" id="UP000007487">
    <property type="component" value="Chromosome"/>
</dbReference>
<dbReference type="OrthoDB" id="1202795at2"/>
<dbReference type="eggNOG" id="ENOG5033G38">
    <property type="taxonomic scope" value="Bacteria"/>
</dbReference>
<reference evidence="1 2" key="1">
    <citation type="journal article" date="2011" name="Stand. Genomic Sci.">
        <title>Complete genome sequence of Cellulophaga lytica type strain (LIM- 21).</title>
        <authorList>
            <person name="Pati A."/>
            <person name="Abt B."/>
            <person name="Teshima H."/>
            <person name="Nolan M."/>
            <person name="Lapidus A."/>
            <person name="Lucas S."/>
            <person name="Hammon N."/>
            <person name="Deshpande S."/>
            <person name="Cheng J.F."/>
            <person name="Tapia R."/>
            <person name="Han C."/>
            <person name="Goodwin L."/>
            <person name="Pitluck S."/>
            <person name="Liolios K."/>
            <person name="Pagani I."/>
            <person name="Mavromatis K."/>
            <person name="Ovchinikova G."/>
            <person name="Chen A."/>
            <person name="Palaniappan K."/>
            <person name="Land M."/>
            <person name="Hauser L."/>
            <person name="Jeffries C.D."/>
            <person name="Detter J.C."/>
            <person name="Brambilla E.M."/>
            <person name="Kannan K.P."/>
            <person name="Rohde M."/>
            <person name="Spring S."/>
            <person name="Goker M."/>
            <person name="Woyke T."/>
            <person name="Bristow J."/>
            <person name="Eisen J.A."/>
            <person name="Markowitz V."/>
            <person name="Hugenholtz P."/>
            <person name="Kyrpides N.C."/>
            <person name="Klenk H.P."/>
            <person name="Ivanova N."/>
        </authorList>
    </citation>
    <scope>NUCLEOTIDE SEQUENCE [LARGE SCALE GENOMIC DNA]</scope>
    <source>
        <strain evidence="2">ATCC 23178 / DSM 7489 / JCM 8516 / NBRC 14961 / NCIMB 1423 / VKM B-1433 / Cy l20</strain>
    </source>
</reference>
<dbReference type="HOGENOM" id="CLU_210837_0_0_10"/>
<name>F0RA11_CELLC</name>
<dbReference type="EMBL" id="CP002534">
    <property type="protein sequence ID" value="ADY28340.1"/>
    <property type="molecule type" value="Genomic_DNA"/>
</dbReference>
<evidence type="ECO:0000313" key="2">
    <source>
        <dbReference type="Proteomes" id="UP000007487"/>
    </source>
</evidence>
<gene>
    <name evidence="1" type="ordered locus">Celly_0505</name>
</gene>
<protein>
    <recommendedName>
        <fullName evidence="3">DUF4177 domain-containing protein</fullName>
    </recommendedName>
</protein>
<dbReference type="RefSeq" id="WP_013620088.1">
    <property type="nucleotide sequence ID" value="NC_015167.1"/>
</dbReference>
<dbReference type="KEGG" id="cly:Celly_0505"/>
<dbReference type="STRING" id="867900.Celly_0505"/>
<organism evidence="1 2">
    <name type="scientific">Cellulophaga lytica (strain ATCC 23178 / DSM 7489 / JCM 8516 / NBRC 14961 / NCIMB 1423 / VKM B-1433 / Cy l20)</name>
    <dbReference type="NCBI Taxonomy" id="867900"/>
    <lineage>
        <taxon>Bacteria</taxon>
        <taxon>Pseudomonadati</taxon>
        <taxon>Bacteroidota</taxon>
        <taxon>Flavobacteriia</taxon>
        <taxon>Flavobacteriales</taxon>
        <taxon>Flavobacteriaceae</taxon>
        <taxon>Cellulophaga</taxon>
    </lineage>
</organism>
<proteinExistence type="predicted"/>
<dbReference type="InterPro" id="IPR025234">
    <property type="entry name" value="YjzH-like"/>
</dbReference>